<name>A0A087TI63_STEMI</name>
<dbReference type="GO" id="GO:0004523">
    <property type="term" value="F:RNA-DNA hybrid ribonuclease activity"/>
    <property type="evidence" value="ECO:0007669"/>
    <property type="project" value="InterPro"/>
</dbReference>
<dbReference type="AlphaFoldDB" id="A0A087TI63"/>
<evidence type="ECO:0000313" key="2">
    <source>
        <dbReference type="EMBL" id="KFM64802.1"/>
    </source>
</evidence>
<keyword evidence="2" id="KW-0548">Nucleotidyltransferase</keyword>
<dbReference type="InterPro" id="IPR000477">
    <property type="entry name" value="RT_dom"/>
</dbReference>
<organism evidence="2 3">
    <name type="scientific">Stegodyphus mimosarum</name>
    <name type="common">African social velvet spider</name>
    <dbReference type="NCBI Taxonomy" id="407821"/>
    <lineage>
        <taxon>Eukaryota</taxon>
        <taxon>Metazoa</taxon>
        <taxon>Ecdysozoa</taxon>
        <taxon>Arthropoda</taxon>
        <taxon>Chelicerata</taxon>
        <taxon>Arachnida</taxon>
        <taxon>Araneae</taxon>
        <taxon>Araneomorphae</taxon>
        <taxon>Entelegynae</taxon>
        <taxon>Eresoidea</taxon>
        <taxon>Eresidae</taxon>
        <taxon>Stegodyphus</taxon>
    </lineage>
</organism>
<dbReference type="InterPro" id="IPR012337">
    <property type="entry name" value="RNaseH-like_sf"/>
</dbReference>
<gene>
    <name evidence="2" type="ORF">X975_19286</name>
</gene>
<protein>
    <submittedName>
        <fullName evidence="2">Putative RNA-directed DNA polymerase from transposon X-element</fullName>
    </submittedName>
</protein>
<accession>A0A087TI63</accession>
<dbReference type="InterPro" id="IPR002156">
    <property type="entry name" value="RNaseH_domain"/>
</dbReference>
<keyword evidence="3" id="KW-1185">Reference proteome</keyword>
<reference evidence="2 3" key="1">
    <citation type="submission" date="2013-11" db="EMBL/GenBank/DDBJ databases">
        <title>Genome sequencing of Stegodyphus mimosarum.</title>
        <authorList>
            <person name="Bechsgaard J."/>
        </authorList>
    </citation>
    <scope>NUCLEOTIDE SEQUENCE [LARGE SCALE GENOMIC DNA]</scope>
</reference>
<dbReference type="OMA" id="RIRYNQF"/>
<dbReference type="CDD" id="cd09276">
    <property type="entry name" value="Rnase_HI_RT_non_LTR"/>
    <property type="match status" value="1"/>
</dbReference>
<sequence length="457" mass="52164">MLQVAKSICNNKAPGPDGISNQVLKIICKTSPDILIRLYNKCLTYQCFPDCFKTGQITLFSKKNKKPEDPSSYRPINLLPVIGKLLERLLMNRIKFHVYKDNRIRYNQFGFKSNSSTFQAINAALTQIQINKSQQLHSALLCLDLKNAFDSLWWPAVKQALRDMHCPRNLFLLTADYLNNRNSIIIYNNVFINKHQSRDDYEVKLQKFFHHPATNLQNLHCNLDKPPPITKYTAFTDGSKIEQNFGAAVTIRLNSSTHLEWQACLREFNSVYQAELRAILQSVQIMNNLPTKTTHIVSDSQSSIYAIKNPCTTSSIARWTQNTANSNTHKSYILLGTRGHNNRTGNERADELAKEAALQQASTSITLPWPRSNLKTTLSRLVKEEWQKQWDYGSQGRRACSLLPHVDTDLTISQYYMSQYITGHGPYPQYFSERNLGGTCICMVTSKIPITTCLTAR</sequence>
<dbReference type="Pfam" id="PF00078">
    <property type="entry name" value="RVT_1"/>
    <property type="match status" value="1"/>
</dbReference>
<keyword evidence="2" id="KW-0695">RNA-directed DNA polymerase</keyword>
<evidence type="ECO:0000259" key="1">
    <source>
        <dbReference type="PROSITE" id="PS50879"/>
    </source>
</evidence>
<dbReference type="EMBL" id="KK115327">
    <property type="protein sequence ID" value="KFM64802.1"/>
    <property type="molecule type" value="Genomic_DNA"/>
</dbReference>
<dbReference type="PROSITE" id="PS50879">
    <property type="entry name" value="RNASE_H_1"/>
    <property type="match status" value="1"/>
</dbReference>
<dbReference type="STRING" id="407821.A0A087TI63"/>
<dbReference type="GO" id="GO:0003964">
    <property type="term" value="F:RNA-directed DNA polymerase activity"/>
    <property type="evidence" value="ECO:0007669"/>
    <property type="project" value="UniProtKB-KW"/>
</dbReference>
<dbReference type="SUPFAM" id="SSF53098">
    <property type="entry name" value="Ribonuclease H-like"/>
    <property type="match status" value="1"/>
</dbReference>
<dbReference type="PANTHER" id="PTHR19446">
    <property type="entry name" value="REVERSE TRANSCRIPTASES"/>
    <property type="match status" value="1"/>
</dbReference>
<dbReference type="InterPro" id="IPR036397">
    <property type="entry name" value="RNaseH_sf"/>
</dbReference>
<feature type="non-terminal residue" evidence="2">
    <location>
        <position position="457"/>
    </location>
</feature>
<dbReference type="Pfam" id="PF00075">
    <property type="entry name" value="RNase_H"/>
    <property type="match status" value="1"/>
</dbReference>
<dbReference type="Gene3D" id="3.30.420.10">
    <property type="entry name" value="Ribonuclease H-like superfamily/Ribonuclease H"/>
    <property type="match status" value="1"/>
</dbReference>
<feature type="domain" description="RNase H type-1" evidence="1">
    <location>
        <begin position="228"/>
        <end position="358"/>
    </location>
</feature>
<dbReference type="GO" id="GO:0003676">
    <property type="term" value="F:nucleic acid binding"/>
    <property type="evidence" value="ECO:0007669"/>
    <property type="project" value="InterPro"/>
</dbReference>
<keyword evidence="2" id="KW-0808">Transferase</keyword>
<dbReference type="OrthoDB" id="6437148at2759"/>
<dbReference type="Proteomes" id="UP000054359">
    <property type="component" value="Unassembled WGS sequence"/>
</dbReference>
<proteinExistence type="predicted"/>
<evidence type="ECO:0000313" key="3">
    <source>
        <dbReference type="Proteomes" id="UP000054359"/>
    </source>
</evidence>